<feature type="transmembrane region" description="Helical" evidence="8">
    <location>
        <begin position="1049"/>
        <end position="1069"/>
    </location>
</feature>
<dbReference type="GO" id="GO:0140359">
    <property type="term" value="F:ABC-type transporter activity"/>
    <property type="evidence" value="ECO:0007669"/>
    <property type="project" value="InterPro"/>
</dbReference>
<comment type="subcellular location">
    <subcellularLocation>
        <location evidence="1">Membrane</location>
        <topology evidence="1">Multi-pass membrane protein</topology>
    </subcellularLocation>
</comment>
<evidence type="ECO:0000256" key="8">
    <source>
        <dbReference type="SAM" id="Phobius"/>
    </source>
</evidence>
<dbReference type="InterPro" id="IPR003439">
    <property type="entry name" value="ABC_transporter-like_ATP-bd"/>
</dbReference>
<dbReference type="FunCoup" id="B3M3H1">
    <property type="interactions" value="34"/>
</dbReference>
<feature type="transmembrane region" description="Helical" evidence="8">
    <location>
        <begin position="326"/>
        <end position="344"/>
    </location>
</feature>
<name>B3M3H1_DROAN</name>
<dbReference type="Proteomes" id="UP000007801">
    <property type="component" value="Unassembled WGS sequence"/>
</dbReference>
<dbReference type="InterPro" id="IPR027417">
    <property type="entry name" value="P-loop_NTPase"/>
</dbReference>
<evidence type="ECO:0000256" key="6">
    <source>
        <dbReference type="ARBA" id="ARBA00023136"/>
    </source>
</evidence>
<dbReference type="InterPro" id="IPR013525">
    <property type="entry name" value="ABC2_TM"/>
</dbReference>
<feature type="transmembrane region" description="Helical" evidence="8">
    <location>
        <begin position="254"/>
        <end position="283"/>
    </location>
</feature>
<organism evidence="10 11">
    <name type="scientific">Drosophila ananassae</name>
    <name type="common">Fruit fly</name>
    <dbReference type="NCBI Taxonomy" id="7217"/>
    <lineage>
        <taxon>Eukaryota</taxon>
        <taxon>Metazoa</taxon>
        <taxon>Ecdysozoa</taxon>
        <taxon>Arthropoda</taxon>
        <taxon>Hexapoda</taxon>
        <taxon>Insecta</taxon>
        <taxon>Pterygota</taxon>
        <taxon>Neoptera</taxon>
        <taxon>Endopterygota</taxon>
        <taxon>Diptera</taxon>
        <taxon>Brachycera</taxon>
        <taxon>Muscomorpha</taxon>
        <taxon>Ephydroidea</taxon>
        <taxon>Drosophilidae</taxon>
        <taxon>Drosophila</taxon>
        <taxon>Sophophora</taxon>
    </lineage>
</organism>
<feature type="transmembrane region" description="Helical" evidence="8">
    <location>
        <begin position="28"/>
        <end position="47"/>
    </location>
</feature>
<feature type="transmembrane region" description="Helical" evidence="8">
    <location>
        <begin position="1110"/>
        <end position="1128"/>
    </location>
</feature>
<accession>B3M3H1</accession>
<dbReference type="SUPFAM" id="SSF52540">
    <property type="entry name" value="P-loop containing nucleoside triphosphate hydrolases"/>
    <property type="match status" value="2"/>
</dbReference>
<feature type="transmembrane region" description="Helical" evidence="8">
    <location>
        <begin position="397"/>
        <end position="419"/>
    </location>
</feature>
<dbReference type="InterPro" id="IPR003593">
    <property type="entry name" value="AAA+_ATPase"/>
</dbReference>
<keyword evidence="6 8" id="KW-0472">Membrane</keyword>
<dbReference type="PANTHER" id="PTHR19229">
    <property type="entry name" value="ATP-BINDING CASSETTE TRANSPORTER SUBFAMILY A ABCA"/>
    <property type="match status" value="1"/>
</dbReference>
<dbReference type="CDD" id="cd03263">
    <property type="entry name" value="ABC_subfamily_A"/>
    <property type="match status" value="2"/>
</dbReference>
<feature type="transmembrane region" description="Helical" evidence="8">
    <location>
        <begin position="1081"/>
        <end position="1103"/>
    </location>
</feature>
<dbReference type="KEGG" id="dan:6507230"/>
<keyword evidence="4" id="KW-0067">ATP-binding</keyword>
<evidence type="ECO:0000256" key="5">
    <source>
        <dbReference type="ARBA" id="ARBA00022989"/>
    </source>
</evidence>
<evidence type="ECO:0000256" key="3">
    <source>
        <dbReference type="ARBA" id="ARBA00022741"/>
    </source>
</evidence>
<dbReference type="Pfam" id="PF12698">
    <property type="entry name" value="ABC2_membrane_3"/>
    <property type="match status" value="2"/>
</dbReference>
<dbReference type="OrthoDB" id="10255969at2759"/>
<feature type="transmembrane region" description="Helical" evidence="8">
    <location>
        <begin position="351"/>
        <end position="377"/>
    </location>
</feature>
<dbReference type="EMBL" id="CH902618">
    <property type="protein sequence ID" value="EDV39232.2"/>
    <property type="molecule type" value="Genomic_DNA"/>
</dbReference>
<feature type="compositionally biased region" description="Polar residues" evidence="7">
    <location>
        <begin position="1608"/>
        <end position="1620"/>
    </location>
</feature>
<reference evidence="10 11" key="1">
    <citation type="journal article" date="2007" name="Nature">
        <title>Evolution of genes and genomes on the Drosophila phylogeny.</title>
        <authorList>
            <consortium name="Drosophila 12 Genomes Consortium"/>
            <person name="Clark A.G."/>
            <person name="Eisen M.B."/>
            <person name="Smith D.R."/>
            <person name="Bergman C.M."/>
            <person name="Oliver B."/>
            <person name="Markow T.A."/>
            <person name="Kaufman T.C."/>
            <person name="Kellis M."/>
            <person name="Gelbart W."/>
            <person name="Iyer V.N."/>
            <person name="Pollard D.A."/>
            <person name="Sackton T.B."/>
            <person name="Larracuente A.M."/>
            <person name="Singh N.D."/>
            <person name="Abad J.P."/>
            <person name="Abt D.N."/>
            <person name="Adryan B."/>
            <person name="Aguade M."/>
            <person name="Akashi H."/>
            <person name="Anderson W.W."/>
            <person name="Aquadro C.F."/>
            <person name="Ardell D.H."/>
            <person name="Arguello R."/>
            <person name="Artieri C.G."/>
            <person name="Barbash D.A."/>
            <person name="Barker D."/>
            <person name="Barsanti P."/>
            <person name="Batterham P."/>
            <person name="Batzoglou S."/>
            <person name="Begun D."/>
            <person name="Bhutkar A."/>
            <person name="Blanco E."/>
            <person name="Bosak S.A."/>
            <person name="Bradley R.K."/>
            <person name="Brand A.D."/>
            <person name="Brent M.R."/>
            <person name="Brooks A.N."/>
            <person name="Brown R.H."/>
            <person name="Butlin R.K."/>
            <person name="Caggese C."/>
            <person name="Calvi B.R."/>
            <person name="Bernardo de Carvalho A."/>
            <person name="Caspi A."/>
            <person name="Castrezana S."/>
            <person name="Celniker S.E."/>
            <person name="Chang J.L."/>
            <person name="Chapple C."/>
            <person name="Chatterji S."/>
            <person name="Chinwalla A."/>
            <person name="Civetta A."/>
            <person name="Clifton S.W."/>
            <person name="Comeron J.M."/>
            <person name="Costello J.C."/>
            <person name="Coyne J.A."/>
            <person name="Daub J."/>
            <person name="David R.G."/>
            <person name="Delcher A.L."/>
            <person name="Delehaunty K."/>
            <person name="Do C.B."/>
            <person name="Ebling H."/>
            <person name="Edwards K."/>
            <person name="Eickbush T."/>
            <person name="Evans J.D."/>
            <person name="Filipski A."/>
            <person name="Findeiss S."/>
            <person name="Freyhult E."/>
            <person name="Fulton L."/>
            <person name="Fulton R."/>
            <person name="Garcia A.C."/>
            <person name="Gardiner A."/>
            <person name="Garfield D.A."/>
            <person name="Garvin B.E."/>
            <person name="Gibson G."/>
            <person name="Gilbert D."/>
            <person name="Gnerre S."/>
            <person name="Godfrey J."/>
            <person name="Good R."/>
            <person name="Gotea V."/>
            <person name="Gravely B."/>
            <person name="Greenberg A.J."/>
            <person name="Griffiths-Jones S."/>
            <person name="Gross S."/>
            <person name="Guigo R."/>
            <person name="Gustafson E.A."/>
            <person name="Haerty W."/>
            <person name="Hahn M.W."/>
            <person name="Halligan D.L."/>
            <person name="Halpern A.L."/>
            <person name="Halter G.M."/>
            <person name="Han M.V."/>
            <person name="Heger A."/>
            <person name="Hillier L."/>
            <person name="Hinrichs A.S."/>
            <person name="Holmes I."/>
            <person name="Hoskins R.A."/>
            <person name="Hubisz M.J."/>
            <person name="Hultmark D."/>
            <person name="Huntley M.A."/>
            <person name="Jaffe D.B."/>
            <person name="Jagadeeshan S."/>
            <person name="Jeck W.R."/>
            <person name="Johnson J."/>
            <person name="Jones C.D."/>
            <person name="Jordan W.C."/>
            <person name="Karpen G.H."/>
            <person name="Kataoka E."/>
            <person name="Keightley P.D."/>
            <person name="Kheradpour P."/>
            <person name="Kirkness E.F."/>
            <person name="Koerich L.B."/>
            <person name="Kristiansen K."/>
            <person name="Kudrna D."/>
            <person name="Kulathinal R.J."/>
            <person name="Kumar S."/>
            <person name="Kwok R."/>
            <person name="Lander E."/>
            <person name="Langley C.H."/>
            <person name="Lapoint R."/>
            <person name="Lazzaro B.P."/>
            <person name="Lee S.J."/>
            <person name="Levesque L."/>
            <person name="Li R."/>
            <person name="Lin C.F."/>
            <person name="Lin M.F."/>
            <person name="Lindblad-Toh K."/>
            <person name="Llopart A."/>
            <person name="Long M."/>
            <person name="Low L."/>
            <person name="Lozovsky E."/>
            <person name="Lu J."/>
            <person name="Luo M."/>
            <person name="Machado C.A."/>
            <person name="Makalowski W."/>
            <person name="Marzo M."/>
            <person name="Matsuda M."/>
            <person name="Matzkin L."/>
            <person name="McAllister B."/>
            <person name="McBride C.S."/>
            <person name="McKernan B."/>
            <person name="McKernan K."/>
            <person name="Mendez-Lago M."/>
            <person name="Minx P."/>
            <person name="Mollenhauer M.U."/>
            <person name="Montooth K."/>
            <person name="Mount S.M."/>
            <person name="Mu X."/>
            <person name="Myers E."/>
            <person name="Negre B."/>
            <person name="Newfeld S."/>
            <person name="Nielsen R."/>
            <person name="Noor M.A."/>
            <person name="O'Grady P."/>
            <person name="Pachter L."/>
            <person name="Papaceit M."/>
            <person name="Parisi M.J."/>
            <person name="Parisi M."/>
            <person name="Parts L."/>
            <person name="Pedersen J.S."/>
            <person name="Pesole G."/>
            <person name="Phillippy A.M."/>
            <person name="Ponting C.P."/>
            <person name="Pop M."/>
            <person name="Porcelli D."/>
            <person name="Powell J.R."/>
            <person name="Prohaska S."/>
            <person name="Pruitt K."/>
            <person name="Puig M."/>
            <person name="Quesneville H."/>
            <person name="Ram K.R."/>
            <person name="Rand D."/>
            <person name="Rasmussen M.D."/>
            <person name="Reed L.K."/>
            <person name="Reenan R."/>
            <person name="Reily A."/>
            <person name="Remington K.A."/>
            <person name="Rieger T.T."/>
            <person name="Ritchie M.G."/>
            <person name="Robin C."/>
            <person name="Rogers Y.H."/>
            <person name="Rohde C."/>
            <person name="Rozas J."/>
            <person name="Rubenfield M.J."/>
            <person name="Ruiz A."/>
            <person name="Russo S."/>
            <person name="Salzberg S.L."/>
            <person name="Sanchez-Gracia A."/>
            <person name="Saranga D.J."/>
            <person name="Sato H."/>
            <person name="Schaeffer S.W."/>
            <person name="Schatz M.C."/>
            <person name="Schlenke T."/>
            <person name="Schwartz R."/>
            <person name="Segarra C."/>
            <person name="Singh R.S."/>
            <person name="Sirot L."/>
            <person name="Sirota M."/>
            <person name="Sisneros N.B."/>
            <person name="Smith C.D."/>
            <person name="Smith T.F."/>
            <person name="Spieth J."/>
            <person name="Stage D.E."/>
            <person name="Stark A."/>
            <person name="Stephan W."/>
            <person name="Strausberg R.L."/>
            <person name="Strempel S."/>
            <person name="Sturgill D."/>
            <person name="Sutton G."/>
            <person name="Sutton G.G."/>
            <person name="Tao W."/>
            <person name="Teichmann S."/>
            <person name="Tobari Y.N."/>
            <person name="Tomimura Y."/>
            <person name="Tsolas J.M."/>
            <person name="Valente V.L."/>
            <person name="Venter E."/>
            <person name="Venter J.C."/>
            <person name="Vicario S."/>
            <person name="Vieira F.G."/>
            <person name="Vilella A.J."/>
            <person name="Villasante A."/>
            <person name="Walenz B."/>
            <person name="Wang J."/>
            <person name="Wasserman M."/>
            <person name="Watts T."/>
            <person name="Wilson D."/>
            <person name="Wilson R.K."/>
            <person name="Wing R.A."/>
            <person name="Wolfner M.F."/>
            <person name="Wong A."/>
            <person name="Wong G.K."/>
            <person name="Wu C.I."/>
            <person name="Wu G."/>
            <person name="Yamamoto D."/>
            <person name="Yang H.P."/>
            <person name="Yang S.P."/>
            <person name="Yorke J.A."/>
            <person name="Yoshida K."/>
            <person name="Zdobnov E."/>
            <person name="Zhang P."/>
            <person name="Zhang Y."/>
            <person name="Zimin A.V."/>
            <person name="Baldwin J."/>
            <person name="Abdouelleil A."/>
            <person name="Abdulkadir J."/>
            <person name="Abebe A."/>
            <person name="Abera B."/>
            <person name="Abreu J."/>
            <person name="Acer S.C."/>
            <person name="Aftuck L."/>
            <person name="Alexander A."/>
            <person name="An P."/>
            <person name="Anderson E."/>
            <person name="Anderson S."/>
            <person name="Arachi H."/>
            <person name="Azer M."/>
            <person name="Bachantsang P."/>
            <person name="Barry A."/>
            <person name="Bayul T."/>
            <person name="Berlin A."/>
            <person name="Bessette D."/>
            <person name="Bloom T."/>
            <person name="Blye J."/>
            <person name="Boguslavskiy L."/>
            <person name="Bonnet C."/>
            <person name="Boukhgalter B."/>
            <person name="Bourzgui I."/>
            <person name="Brown A."/>
            <person name="Cahill P."/>
            <person name="Channer S."/>
            <person name="Cheshatsang Y."/>
            <person name="Chuda L."/>
            <person name="Citroen M."/>
            <person name="Collymore A."/>
            <person name="Cooke P."/>
            <person name="Costello M."/>
            <person name="D'Aco K."/>
            <person name="Daza R."/>
            <person name="De Haan G."/>
            <person name="DeGray S."/>
            <person name="DeMaso C."/>
            <person name="Dhargay N."/>
            <person name="Dooley K."/>
            <person name="Dooley E."/>
            <person name="Doricent M."/>
            <person name="Dorje P."/>
            <person name="Dorjee K."/>
            <person name="Dupes A."/>
            <person name="Elong R."/>
            <person name="Falk J."/>
            <person name="Farina A."/>
            <person name="Faro S."/>
            <person name="Ferguson D."/>
            <person name="Fisher S."/>
            <person name="Foley C.D."/>
            <person name="Franke A."/>
            <person name="Friedrich D."/>
            <person name="Gadbois L."/>
            <person name="Gearin G."/>
            <person name="Gearin C.R."/>
            <person name="Giannoukos G."/>
            <person name="Goode T."/>
            <person name="Graham J."/>
            <person name="Grandbois E."/>
            <person name="Grewal S."/>
            <person name="Gyaltsen K."/>
            <person name="Hafez N."/>
            <person name="Hagos B."/>
            <person name="Hall J."/>
            <person name="Henson C."/>
            <person name="Hollinger A."/>
            <person name="Honan T."/>
            <person name="Huard M.D."/>
            <person name="Hughes L."/>
            <person name="Hurhula B."/>
            <person name="Husby M.E."/>
            <person name="Kamat A."/>
            <person name="Kanga B."/>
            <person name="Kashin S."/>
            <person name="Khazanovich D."/>
            <person name="Kisner P."/>
            <person name="Lance K."/>
            <person name="Lara M."/>
            <person name="Lee W."/>
            <person name="Lennon N."/>
            <person name="Letendre F."/>
            <person name="LeVine R."/>
            <person name="Lipovsky A."/>
            <person name="Liu X."/>
            <person name="Liu J."/>
            <person name="Liu S."/>
            <person name="Lokyitsang T."/>
            <person name="Lokyitsang Y."/>
            <person name="Lubonja R."/>
            <person name="Lui A."/>
            <person name="MacDonald P."/>
            <person name="Magnisalis V."/>
            <person name="Maru K."/>
            <person name="Matthews C."/>
            <person name="McCusker W."/>
            <person name="McDonough S."/>
            <person name="Mehta T."/>
            <person name="Meldrim J."/>
            <person name="Meneus L."/>
            <person name="Mihai O."/>
            <person name="Mihalev A."/>
            <person name="Mihova T."/>
            <person name="Mittelman R."/>
            <person name="Mlenga V."/>
            <person name="Montmayeur A."/>
            <person name="Mulrain L."/>
            <person name="Navidi A."/>
            <person name="Naylor J."/>
            <person name="Negash T."/>
            <person name="Nguyen T."/>
            <person name="Nguyen N."/>
            <person name="Nicol R."/>
            <person name="Norbu C."/>
            <person name="Norbu N."/>
            <person name="Novod N."/>
            <person name="O'Neill B."/>
            <person name="Osman S."/>
            <person name="Markiewicz E."/>
            <person name="Oyono O.L."/>
            <person name="Patti C."/>
            <person name="Phunkhang P."/>
            <person name="Pierre F."/>
            <person name="Priest M."/>
            <person name="Raghuraman S."/>
            <person name="Rege F."/>
            <person name="Reyes R."/>
            <person name="Rise C."/>
            <person name="Rogov P."/>
            <person name="Ross K."/>
            <person name="Ryan E."/>
            <person name="Settipalli S."/>
            <person name="Shea T."/>
            <person name="Sherpa N."/>
            <person name="Shi L."/>
            <person name="Shih D."/>
            <person name="Sparrow T."/>
            <person name="Spaulding J."/>
            <person name="Stalker J."/>
            <person name="Stange-Thomann N."/>
            <person name="Stavropoulos S."/>
            <person name="Stone C."/>
            <person name="Strader C."/>
            <person name="Tesfaye S."/>
            <person name="Thomson T."/>
            <person name="Thoulutsang Y."/>
            <person name="Thoulutsang D."/>
            <person name="Topham K."/>
            <person name="Topping I."/>
            <person name="Tsamla T."/>
            <person name="Vassiliev H."/>
            <person name="Vo A."/>
            <person name="Wangchuk T."/>
            <person name="Wangdi T."/>
            <person name="Weiand M."/>
            <person name="Wilkinson J."/>
            <person name="Wilson A."/>
            <person name="Yadav S."/>
            <person name="Young G."/>
            <person name="Yu Q."/>
            <person name="Zembek L."/>
            <person name="Zhong D."/>
            <person name="Zimmer A."/>
            <person name="Zwirko Z."/>
            <person name="Jaffe D.B."/>
            <person name="Alvarez P."/>
            <person name="Brockman W."/>
            <person name="Butler J."/>
            <person name="Chin C."/>
            <person name="Gnerre S."/>
            <person name="Grabherr M."/>
            <person name="Kleber M."/>
            <person name="Mauceli E."/>
            <person name="MacCallum I."/>
        </authorList>
    </citation>
    <scope>NUCLEOTIDE SEQUENCE [LARGE SCALE GENOMIC DNA]</scope>
    <source>
        <strain evidence="11">Tucson 14024-0371.13</strain>
    </source>
</reference>
<feature type="transmembrane region" description="Helical" evidence="8">
    <location>
        <begin position="849"/>
        <end position="867"/>
    </location>
</feature>
<dbReference type="GeneID" id="6507230"/>
<sequence>MDNGPSILTKIYLVTWKNVGLFFNKSSIIVLVVFLLLPLVALALALIGASQPSELNLAVTSEDLANLSNNTEEIGALWYSPKCGFLADFMESAHLNVTKAFSNGADLIEYAKRKAIGYGIQFPDSWWDIRTLPDKFTFIIRSSYPFQAKLRFGTEDFPPYAFPPGFLKIQNALSLQYIRAKAKERKLETDFEVPTFKVLPVPVTEDVGSKSTVAFMLVMLSLVFLTARLVEVIIEEKVVQLKETLRMLSVNIYVQWITWYIFSMTVFVAVAVVNTICAVVVLGKMKHPVVPFCHWSIMLVMLIIFGHAAVCLGFLISSIFNSRSRIYLWAVLCIFLTDLPTVFINHDSGPVLVFICSMFLLTGIDFSYHDVMVWGYFNQPLTWRHFFDAYWAGSSLGFGWKLVAMLLGSVVCLFLALYIDHVRPGPFGVPKPWHFPCTRCWKKHGLLESMYGPYIHCFSNLRRNTDVERPDSGDNVNLLAEPLPEGKKVGIEIKNLCRSFGNKKAVENLNLSILKDEVTILMGHNGAGKTTLISMLACFIPPTSGTALVNGYDITTQRAQARRNMGLCPQNNVLFAELSVARHIWLFARLRGMKGPAVKEEVNKYLEKLNLEKKRNKAAKKLSGGSQRRLNVACALCGGVKILLCDEPSSGLDPASRRDLWKLILEAKKGCTILLSTHHLDDGEAIGDRIAIVSDGQLRCHGTLPFLKRQVDASSLLTCEMKKRCDVEQLTSLIYSHVGPIQPFSFLGRDVCYKLPLRVSSTFPSLFRDLEEQKDDLGIRGFGMSSMSLEEIFMTYGAEKPKTRSQTVRESGGGEEIVIAEEDETERNCADHWRAMMFKKMLYLWHDKIIFIVILLIPIIVLIWKLIDSKEHHHSMQISNYADTSLKILVQEPKPNEDGARQLAIFKDYVGSYCEVKTISQSPKVYIEDTIRDNQGRREMRFVLMAVDFENGITGWTGPKEILHAVPLTINVIYNVLAKDILGSDASIEAINAPHQNFVKEEMKKLLEMTMPLIYIILVLWMLSLFIVHERQSHMKQQQAVSGVSMVTYWTSHFVVDLLIFMIYMLALIPSAFSTIEWGRTLFVFFLIGAAALLFLYFWLCVASPLVSRILLSIACIGCYVVLLIGVFVTDYPFVIYLLYLHPLHCGYTALQKCAIMKRFCENKSYAGLHKNSLCVVPHISIYSHQCLCNDMLLAWFEEQYLLFLIILYFTLLMVVEYGPCLPCYVLMDFFALNKKEEIEDPDTARKAGKIANYSESQLRSLALVVQGVSKKYCCNKVVNNISFAIKPPSCVGLLGPNGAGKTTTFKMIVGDTLMSRGDIFIKGYNVKTDRETATNQLGYCPQFDTFFEFFTGRQALHFFLQLRGTSRKNLKRCAEKLARDFGFYQHLDKKIKYYSGGTKRKINAAVASKGDTLICMDEPSSGVDPASRRRIWNIYGTMVQQNKSVLLTSHNMDEINALCSKVIILVDGKVFAMGSNQNVKDKITQYVVLKMTVNAAEEDMDEILNKIEEKLLVAYPGATLEEKYEFSGRLVFKIPNKDTKLSEIYGFLEKNRNSFQLADYSVSQPTLDNVFEEISAEKERKKKHKTARTTGKKDKKANNRQEDNQNDDIPSTSKQNAKK</sequence>
<dbReference type="InterPro" id="IPR056264">
    <property type="entry name" value="R2_ABCA1-4-like"/>
</dbReference>
<dbReference type="Gene3D" id="3.40.50.300">
    <property type="entry name" value="P-loop containing nucleotide triphosphate hydrolases"/>
    <property type="match status" value="2"/>
</dbReference>
<evidence type="ECO:0000313" key="10">
    <source>
        <dbReference type="EMBL" id="EDV39232.2"/>
    </source>
</evidence>
<feature type="transmembrane region" description="Helical" evidence="8">
    <location>
        <begin position="1134"/>
        <end position="1151"/>
    </location>
</feature>
<dbReference type="InParanoid" id="B3M3H1"/>
<dbReference type="eggNOG" id="KOG0059">
    <property type="taxonomic scope" value="Eukaryota"/>
</dbReference>
<dbReference type="GO" id="GO:0005524">
    <property type="term" value="F:ATP binding"/>
    <property type="evidence" value="ECO:0007669"/>
    <property type="project" value="UniProtKB-KW"/>
</dbReference>
<dbReference type="Pfam" id="PF23321">
    <property type="entry name" value="R1_ABCA1"/>
    <property type="match status" value="1"/>
</dbReference>
<keyword evidence="11" id="KW-1185">Reference proteome</keyword>
<evidence type="ECO:0000256" key="2">
    <source>
        <dbReference type="ARBA" id="ARBA00022692"/>
    </source>
</evidence>
<keyword evidence="10" id="KW-0378">Hydrolase</keyword>
<dbReference type="HOGENOM" id="CLU_000604_19_1_1"/>
<dbReference type="STRING" id="7217.B3M3H1"/>
<feature type="transmembrane region" description="Helical" evidence="8">
    <location>
        <begin position="295"/>
        <end position="320"/>
    </location>
</feature>
<evidence type="ECO:0000256" key="1">
    <source>
        <dbReference type="ARBA" id="ARBA00004141"/>
    </source>
</evidence>
<proteinExistence type="predicted"/>
<dbReference type="FunFam" id="3.40.50.300:FF:002275">
    <property type="entry name" value="ATP-binding cassette, subfamily A (ABC1), member 16"/>
    <property type="match status" value="1"/>
</dbReference>
<keyword evidence="5 8" id="KW-1133">Transmembrane helix</keyword>
<dbReference type="InterPro" id="IPR026082">
    <property type="entry name" value="ABCA"/>
</dbReference>
<dbReference type="PROSITE" id="PS50893">
    <property type="entry name" value="ABC_TRANSPORTER_2"/>
    <property type="match status" value="2"/>
</dbReference>
<dbReference type="GO" id="GO:0016020">
    <property type="term" value="C:membrane"/>
    <property type="evidence" value="ECO:0007669"/>
    <property type="project" value="UniProtKB-SubCell"/>
</dbReference>
<keyword evidence="3" id="KW-0547">Nucleotide-binding</keyword>
<protein>
    <recommendedName>
        <fullName evidence="9">ABC transporter domain-containing protein</fullName>
    </recommendedName>
</protein>
<dbReference type="PANTHER" id="PTHR19229:SF250">
    <property type="entry name" value="ABC TRANSPORTER DOMAIN-CONTAINING PROTEIN-RELATED"/>
    <property type="match status" value="1"/>
</dbReference>
<feature type="transmembrane region" description="Helical" evidence="8">
    <location>
        <begin position="1201"/>
        <end position="1219"/>
    </location>
</feature>
<feature type="domain" description="ABC transporter" evidence="9">
    <location>
        <begin position="1264"/>
        <end position="1493"/>
    </location>
</feature>
<evidence type="ECO:0000313" key="11">
    <source>
        <dbReference type="Proteomes" id="UP000007801"/>
    </source>
</evidence>
<evidence type="ECO:0000256" key="7">
    <source>
        <dbReference type="SAM" id="MobiDB-lite"/>
    </source>
</evidence>
<dbReference type="GO" id="GO:0016887">
    <property type="term" value="F:ATP hydrolysis activity"/>
    <property type="evidence" value="ECO:0007669"/>
    <property type="project" value="InterPro"/>
</dbReference>
<feature type="transmembrane region" description="Helical" evidence="8">
    <location>
        <begin position="1009"/>
        <end position="1028"/>
    </location>
</feature>
<feature type="region of interest" description="Disordered" evidence="7">
    <location>
        <begin position="1577"/>
        <end position="1620"/>
    </location>
</feature>
<keyword evidence="2 8" id="KW-0812">Transmembrane</keyword>
<dbReference type="GO" id="GO:0005319">
    <property type="term" value="F:lipid transporter activity"/>
    <property type="evidence" value="ECO:0007669"/>
    <property type="project" value="TreeGrafter"/>
</dbReference>
<feature type="domain" description="ABC transporter" evidence="9">
    <location>
        <begin position="491"/>
        <end position="720"/>
    </location>
</feature>
<gene>
    <name evidence="10" type="primary">Dana\GF24599</name>
    <name evidence="10" type="synonym">dana_GLEANR_9309</name>
    <name evidence="10" type="ORF">GF24599</name>
</gene>
<evidence type="ECO:0000259" key="9">
    <source>
        <dbReference type="PROSITE" id="PS50893"/>
    </source>
</evidence>
<evidence type="ECO:0000256" key="4">
    <source>
        <dbReference type="ARBA" id="ARBA00022840"/>
    </source>
</evidence>
<dbReference type="Pfam" id="PF00005">
    <property type="entry name" value="ABC_tran"/>
    <property type="match status" value="2"/>
</dbReference>
<dbReference type="SMART" id="SM00382">
    <property type="entry name" value="AAA"/>
    <property type="match status" value="2"/>
</dbReference>